<name>E4WSL5_OIKDI</name>
<feature type="compositionally biased region" description="Basic and acidic residues" evidence="1">
    <location>
        <begin position="117"/>
        <end position="129"/>
    </location>
</feature>
<gene>
    <name evidence="2" type="ORF">GSOID_T00000752001</name>
</gene>
<sequence>MVQQQTTATFLQSQIAALQHLAIADFSQSAAAQAAISGLQIQLYQTMNNSELKQVSQQLLTYQTILTASGALPIRTSLNAATSVASSQANSALSGSQRRIDQMFAPTSRPMSTSSKPLDKSLEPKQEPT</sequence>
<organism evidence="2">
    <name type="scientific">Oikopleura dioica</name>
    <name type="common">Tunicate</name>
    <dbReference type="NCBI Taxonomy" id="34765"/>
    <lineage>
        <taxon>Eukaryota</taxon>
        <taxon>Metazoa</taxon>
        <taxon>Chordata</taxon>
        <taxon>Tunicata</taxon>
        <taxon>Appendicularia</taxon>
        <taxon>Copelata</taxon>
        <taxon>Oikopleuridae</taxon>
        <taxon>Oikopleura</taxon>
    </lineage>
</organism>
<protein>
    <submittedName>
        <fullName evidence="2">Uncharacterized protein</fullName>
    </submittedName>
</protein>
<evidence type="ECO:0000313" key="2">
    <source>
        <dbReference type="EMBL" id="CBY20748.1"/>
    </source>
</evidence>
<evidence type="ECO:0000313" key="3">
    <source>
        <dbReference type="Proteomes" id="UP000001307"/>
    </source>
</evidence>
<accession>E4WSL5</accession>
<dbReference type="EMBL" id="FN653015">
    <property type="protein sequence ID" value="CBY20748.1"/>
    <property type="molecule type" value="Genomic_DNA"/>
</dbReference>
<dbReference type="AlphaFoldDB" id="E4WSL5"/>
<feature type="compositionally biased region" description="Polar residues" evidence="1">
    <location>
        <begin position="88"/>
        <end position="97"/>
    </location>
</feature>
<keyword evidence="3" id="KW-1185">Reference proteome</keyword>
<proteinExistence type="predicted"/>
<evidence type="ECO:0000256" key="1">
    <source>
        <dbReference type="SAM" id="MobiDB-lite"/>
    </source>
</evidence>
<dbReference type="InParanoid" id="E4WSL5"/>
<feature type="region of interest" description="Disordered" evidence="1">
    <location>
        <begin position="88"/>
        <end position="129"/>
    </location>
</feature>
<reference evidence="2" key="1">
    <citation type="journal article" date="2010" name="Science">
        <title>Plasticity of animal genome architecture unmasked by rapid evolution of a pelagic tunicate.</title>
        <authorList>
            <person name="Denoeud F."/>
            <person name="Henriet S."/>
            <person name="Mungpakdee S."/>
            <person name="Aury J.M."/>
            <person name="Da Silva C."/>
            <person name="Brinkmann H."/>
            <person name="Mikhaleva J."/>
            <person name="Olsen L.C."/>
            <person name="Jubin C."/>
            <person name="Canestro C."/>
            <person name="Bouquet J.M."/>
            <person name="Danks G."/>
            <person name="Poulain J."/>
            <person name="Campsteijn C."/>
            <person name="Adamski M."/>
            <person name="Cross I."/>
            <person name="Yadetie F."/>
            <person name="Muffato M."/>
            <person name="Louis A."/>
            <person name="Butcher S."/>
            <person name="Tsagkogeorga G."/>
            <person name="Konrad A."/>
            <person name="Singh S."/>
            <person name="Jensen M.F."/>
            <person name="Cong E.H."/>
            <person name="Eikeseth-Otteraa H."/>
            <person name="Noel B."/>
            <person name="Anthouard V."/>
            <person name="Porcel B.M."/>
            <person name="Kachouri-Lafond R."/>
            <person name="Nishino A."/>
            <person name="Ugolini M."/>
            <person name="Chourrout P."/>
            <person name="Nishida H."/>
            <person name="Aasland R."/>
            <person name="Huzurbazar S."/>
            <person name="Westhof E."/>
            <person name="Delsuc F."/>
            <person name="Lehrach H."/>
            <person name="Reinhardt R."/>
            <person name="Weissenbach J."/>
            <person name="Roy S.W."/>
            <person name="Artiguenave F."/>
            <person name="Postlethwait J.H."/>
            <person name="Manak J.R."/>
            <person name="Thompson E.M."/>
            <person name="Jaillon O."/>
            <person name="Du Pasquier L."/>
            <person name="Boudinot P."/>
            <person name="Liberles D.A."/>
            <person name="Volff J.N."/>
            <person name="Philippe H."/>
            <person name="Lenhard B."/>
            <person name="Roest Crollius H."/>
            <person name="Wincker P."/>
            <person name="Chourrout D."/>
        </authorList>
    </citation>
    <scope>NUCLEOTIDE SEQUENCE [LARGE SCALE GENOMIC DNA]</scope>
</reference>
<dbReference type="Proteomes" id="UP000001307">
    <property type="component" value="Unassembled WGS sequence"/>
</dbReference>